<dbReference type="PANTHER" id="PTHR30154:SF34">
    <property type="entry name" value="TRANSCRIPTIONAL REGULATOR AZLB"/>
    <property type="match status" value="1"/>
</dbReference>
<sequence>MDDLDSAIIGVLQANARISFSELGRQIGLSTNATAARVRRLERSGVITGYRAVLGSDAPVAEDGLEAFIDVRLDPARKSEEFLEWTRRIPEIRDAVHVTGAYDYLVHIRVAGTAALDRLLRSMKNDGGATHTQTRLALR</sequence>
<evidence type="ECO:0000256" key="2">
    <source>
        <dbReference type="ARBA" id="ARBA00023125"/>
    </source>
</evidence>
<dbReference type="GO" id="GO:0043565">
    <property type="term" value="F:sequence-specific DNA binding"/>
    <property type="evidence" value="ECO:0007669"/>
    <property type="project" value="InterPro"/>
</dbReference>
<dbReference type="InterPro" id="IPR019885">
    <property type="entry name" value="Tscrpt_reg_HTH_AsnC-type_CS"/>
</dbReference>
<dbReference type="InterPro" id="IPR036388">
    <property type="entry name" value="WH-like_DNA-bd_sf"/>
</dbReference>
<name>A0A3N2BYM8_9MICO</name>
<comment type="caution">
    <text evidence="5">The sequence shown here is derived from an EMBL/GenBank/DDBJ whole genome shotgun (WGS) entry which is preliminary data.</text>
</comment>
<dbReference type="SMART" id="SM00344">
    <property type="entry name" value="HTH_ASNC"/>
    <property type="match status" value="1"/>
</dbReference>
<keyword evidence="2" id="KW-0238">DNA-binding</keyword>
<dbReference type="RefSeq" id="WP_085512223.1">
    <property type="nucleotide sequence ID" value="NZ_FXAP01000003.1"/>
</dbReference>
<dbReference type="InterPro" id="IPR036390">
    <property type="entry name" value="WH_DNA-bd_sf"/>
</dbReference>
<proteinExistence type="predicted"/>
<keyword evidence="6" id="KW-1185">Reference proteome</keyword>
<dbReference type="Gene3D" id="1.10.10.10">
    <property type="entry name" value="Winged helix-like DNA-binding domain superfamily/Winged helix DNA-binding domain"/>
    <property type="match status" value="1"/>
</dbReference>
<dbReference type="InterPro" id="IPR019888">
    <property type="entry name" value="Tscrpt_reg_AsnC-like"/>
</dbReference>
<dbReference type="Proteomes" id="UP000266915">
    <property type="component" value="Unassembled WGS sequence"/>
</dbReference>
<dbReference type="InterPro" id="IPR011008">
    <property type="entry name" value="Dimeric_a/b-barrel"/>
</dbReference>
<feature type="domain" description="HTH asnC-type" evidence="4">
    <location>
        <begin position="1"/>
        <end position="66"/>
    </location>
</feature>
<organism evidence="5 6">
    <name type="scientific">Plantibacter flavus</name>
    <dbReference type="NCBI Taxonomy" id="150123"/>
    <lineage>
        <taxon>Bacteria</taxon>
        <taxon>Bacillati</taxon>
        <taxon>Actinomycetota</taxon>
        <taxon>Actinomycetes</taxon>
        <taxon>Micrococcales</taxon>
        <taxon>Microbacteriaceae</taxon>
        <taxon>Plantibacter</taxon>
    </lineage>
</organism>
<dbReference type="PRINTS" id="PR00033">
    <property type="entry name" value="HTHASNC"/>
</dbReference>
<protein>
    <submittedName>
        <fullName evidence="5">AsnC family transcriptional regulator</fullName>
    </submittedName>
</protein>
<accession>A0A3N2BYM8</accession>
<dbReference type="InterPro" id="IPR000485">
    <property type="entry name" value="AsnC-type_HTH_dom"/>
</dbReference>
<dbReference type="PANTHER" id="PTHR30154">
    <property type="entry name" value="LEUCINE-RESPONSIVE REGULATORY PROTEIN"/>
    <property type="match status" value="1"/>
</dbReference>
<gene>
    <name evidence="5" type="ORF">EDD42_0360</name>
</gene>
<dbReference type="Gene3D" id="3.30.70.920">
    <property type="match status" value="1"/>
</dbReference>
<dbReference type="PROSITE" id="PS50956">
    <property type="entry name" value="HTH_ASNC_2"/>
    <property type="match status" value="1"/>
</dbReference>
<dbReference type="AlphaFoldDB" id="A0A3N2BYM8"/>
<keyword evidence="3" id="KW-0804">Transcription</keyword>
<dbReference type="EMBL" id="RKHL01000001">
    <property type="protein sequence ID" value="ROR80322.1"/>
    <property type="molecule type" value="Genomic_DNA"/>
</dbReference>
<evidence type="ECO:0000259" key="4">
    <source>
        <dbReference type="PROSITE" id="PS50956"/>
    </source>
</evidence>
<dbReference type="SUPFAM" id="SSF46785">
    <property type="entry name" value="Winged helix' DNA-binding domain"/>
    <property type="match status" value="1"/>
</dbReference>
<dbReference type="InterPro" id="IPR019887">
    <property type="entry name" value="Tscrpt_reg_AsnC/Lrp_C"/>
</dbReference>
<dbReference type="PROSITE" id="PS00519">
    <property type="entry name" value="HTH_ASNC_1"/>
    <property type="match status" value="1"/>
</dbReference>
<keyword evidence="1" id="KW-0805">Transcription regulation</keyword>
<dbReference type="Pfam" id="PF01037">
    <property type="entry name" value="AsnC_trans_reg"/>
    <property type="match status" value="1"/>
</dbReference>
<dbReference type="GO" id="GO:0005829">
    <property type="term" value="C:cytosol"/>
    <property type="evidence" value="ECO:0007669"/>
    <property type="project" value="TreeGrafter"/>
</dbReference>
<evidence type="ECO:0000256" key="3">
    <source>
        <dbReference type="ARBA" id="ARBA00023163"/>
    </source>
</evidence>
<dbReference type="Pfam" id="PF13404">
    <property type="entry name" value="HTH_AsnC-type"/>
    <property type="match status" value="1"/>
</dbReference>
<evidence type="ECO:0000313" key="5">
    <source>
        <dbReference type="EMBL" id="ROR80322.1"/>
    </source>
</evidence>
<reference evidence="5 6" key="1">
    <citation type="submission" date="2018-11" db="EMBL/GenBank/DDBJ databases">
        <title>Sequencing the genomes of 1000 actinobacteria strains.</title>
        <authorList>
            <person name="Klenk H.-P."/>
        </authorList>
    </citation>
    <scope>NUCLEOTIDE SEQUENCE [LARGE SCALE GENOMIC DNA]</scope>
    <source>
        <strain evidence="5 6">DSM 14012</strain>
    </source>
</reference>
<evidence type="ECO:0000313" key="6">
    <source>
        <dbReference type="Proteomes" id="UP000266915"/>
    </source>
</evidence>
<dbReference type="GO" id="GO:0043200">
    <property type="term" value="P:response to amino acid"/>
    <property type="evidence" value="ECO:0007669"/>
    <property type="project" value="TreeGrafter"/>
</dbReference>
<dbReference type="SUPFAM" id="SSF54909">
    <property type="entry name" value="Dimeric alpha+beta barrel"/>
    <property type="match status" value="1"/>
</dbReference>
<evidence type="ECO:0000256" key="1">
    <source>
        <dbReference type="ARBA" id="ARBA00023015"/>
    </source>
</evidence>